<dbReference type="PRINTS" id="PR00599">
    <property type="entry name" value="MAPEPTIDASE"/>
</dbReference>
<dbReference type="Pfam" id="PF01321">
    <property type="entry name" value="Creatinase_N"/>
    <property type="match status" value="1"/>
</dbReference>
<dbReference type="InterPro" id="IPR050659">
    <property type="entry name" value="Peptidase_M24B"/>
</dbReference>
<feature type="compositionally biased region" description="Low complexity" evidence="3">
    <location>
        <begin position="1"/>
        <end position="14"/>
    </location>
</feature>
<evidence type="ECO:0000256" key="2">
    <source>
        <dbReference type="ARBA" id="ARBA00022801"/>
    </source>
</evidence>
<evidence type="ECO:0000313" key="6">
    <source>
        <dbReference type="EMBL" id="RIX35694.1"/>
    </source>
</evidence>
<feature type="domain" description="Creatinase N-terminal" evidence="5">
    <location>
        <begin position="35"/>
        <end position="153"/>
    </location>
</feature>
<dbReference type="GO" id="GO:0004177">
    <property type="term" value="F:aminopeptidase activity"/>
    <property type="evidence" value="ECO:0007669"/>
    <property type="project" value="UniProtKB-KW"/>
</dbReference>
<evidence type="ECO:0000256" key="1">
    <source>
        <dbReference type="ARBA" id="ARBA00022723"/>
    </source>
</evidence>
<sequence>MTSQSSASSSTTNSHDPADQGSASTQNRTEVFAARRRRLVEELSKSDHPALLVTDLKNIRYLTGFSGSNAALLVSTSGHHTIATDGRYDTQIRIETGEPDDLTIAVKQQVFEVMTNAAGERGFAVEPSMPVGRANALGNPEVVSGLVEELRLIKDSGEIAALAEAGELADTVWQKFIRDGGIREGITEIEAAADLEYRLRKAGADALSFDTILASGANGSKPHAGVSKDVIVPGLVTVDFGVYLDGYASDQTRTVCVGEPDDLSRSLYDIVYRSQKAGEAAVKRGASLRGVDTACREIIDEAGYGEYFVHSTGHGVGLDVHEAPRAAAGVDPADEAKEGMTLTVEPGIYLPGKTGLRIENTYVVTPDGARSLNPSPTELIVV</sequence>
<keyword evidence="6" id="KW-0645">Protease</keyword>
<gene>
    <name evidence="6" type="ORF">D3M95_04110</name>
</gene>
<dbReference type="Proteomes" id="UP000285278">
    <property type="component" value="Unassembled WGS sequence"/>
</dbReference>
<feature type="region of interest" description="Disordered" evidence="3">
    <location>
        <begin position="1"/>
        <end position="28"/>
    </location>
</feature>
<keyword evidence="2" id="KW-0378">Hydrolase</keyword>
<dbReference type="InterPro" id="IPR001714">
    <property type="entry name" value="Pept_M24_MAP"/>
</dbReference>
<reference evidence="6 7" key="1">
    <citation type="submission" date="2018-09" db="EMBL/GenBank/DDBJ databases">
        <title>Optimization and identification of Corynebacterium falsenii FN1-14 from fish paste.</title>
        <authorList>
            <person name="Daroonpunt R."/>
            <person name="Tanasupawat S."/>
        </authorList>
    </citation>
    <scope>NUCLEOTIDE SEQUENCE [LARGE SCALE GENOMIC DNA]</scope>
    <source>
        <strain evidence="6 7">FN1-14</strain>
    </source>
</reference>
<dbReference type="PANTHER" id="PTHR46112:SF3">
    <property type="entry name" value="AMINOPEPTIDASE YPDF"/>
    <property type="match status" value="1"/>
</dbReference>
<proteinExistence type="predicted"/>
<dbReference type="OrthoDB" id="9806388at2"/>
<dbReference type="Gene3D" id="3.40.350.10">
    <property type="entry name" value="Creatinase/prolidase N-terminal domain"/>
    <property type="match status" value="1"/>
</dbReference>
<keyword evidence="6" id="KW-0031">Aminopeptidase</keyword>
<evidence type="ECO:0000259" key="5">
    <source>
        <dbReference type="Pfam" id="PF01321"/>
    </source>
</evidence>
<feature type="domain" description="Peptidase M24" evidence="4">
    <location>
        <begin position="161"/>
        <end position="365"/>
    </location>
</feature>
<dbReference type="PROSITE" id="PS00491">
    <property type="entry name" value="PROLINE_PEPTIDASE"/>
    <property type="match status" value="1"/>
</dbReference>
<organism evidence="6 7">
    <name type="scientific">Corynebacterium falsenii</name>
    <dbReference type="NCBI Taxonomy" id="108486"/>
    <lineage>
        <taxon>Bacteria</taxon>
        <taxon>Bacillati</taxon>
        <taxon>Actinomycetota</taxon>
        <taxon>Actinomycetes</taxon>
        <taxon>Mycobacteriales</taxon>
        <taxon>Corynebacteriaceae</taxon>
        <taxon>Corynebacterium</taxon>
    </lineage>
</organism>
<dbReference type="InterPro" id="IPR001131">
    <property type="entry name" value="Peptidase_M24B_aminopep-P_CS"/>
</dbReference>
<dbReference type="EMBL" id="QXJK01000003">
    <property type="protein sequence ID" value="RIX35694.1"/>
    <property type="molecule type" value="Genomic_DNA"/>
</dbReference>
<dbReference type="InterPro" id="IPR000994">
    <property type="entry name" value="Pept_M24"/>
</dbReference>
<keyword evidence="7" id="KW-1185">Reference proteome</keyword>
<dbReference type="InterPro" id="IPR036005">
    <property type="entry name" value="Creatinase/aminopeptidase-like"/>
</dbReference>
<dbReference type="InterPro" id="IPR029149">
    <property type="entry name" value="Creatin/AminoP/Spt16_N"/>
</dbReference>
<dbReference type="SUPFAM" id="SSF55920">
    <property type="entry name" value="Creatinase/aminopeptidase"/>
    <property type="match status" value="1"/>
</dbReference>
<protein>
    <submittedName>
        <fullName evidence="6">Aminopeptidase P family protein</fullName>
    </submittedName>
</protein>
<evidence type="ECO:0000256" key="3">
    <source>
        <dbReference type="SAM" id="MobiDB-lite"/>
    </source>
</evidence>
<dbReference type="STRING" id="1451189.CFAL_05760"/>
<dbReference type="GO" id="GO:0046872">
    <property type="term" value="F:metal ion binding"/>
    <property type="evidence" value="ECO:0007669"/>
    <property type="project" value="UniProtKB-KW"/>
</dbReference>
<dbReference type="AlphaFoldDB" id="A0A418Q859"/>
<dbReference type="InterPro" id="IPR000587">
    <property type="entry name" value="Creatinase_N"/>
</dbReference>
<dbReference type="PANTHER" id="PTHR46112">
    <property type="entry name" value="AMINOPEPTIDASE"/>
    <property type="match status" value="1"/>
</dbReference>
<dbReference type="Pfam" id="PF00557">
    <property type="entry name" value="Peptidase_M24"/>
    <property type="match status" value="1"/>
</dbReference>
<accession>A0A418Q859</accession>
<dbReference type="GO" id="GO:0008235">
    <property type="term" value="F:metalloexopeptidase activity"/>
    <property type="evidence" value="ECO:0007669"/>
    <property type="project" value="UniProtKB-ARBA"/>
</dbReference>
<dbReference type="CDD" id="cd01092">
    <property type="entry name" value="APP-like"/>
    <property type="match status" value="1"/>
</dbReference>
<dbReference type="RefSeq" id="WP_119664489.1">
    <property type="nucleotide sequence ID" value="NZ_QXJK01000003.1"/>
</dbReference>
<name>A0A418Q859_9CORY</name>
<evidence type="ECO:0000313" key="7">
    <source>
        <dbReference type="Proteomes" id="UP000285278"/>
    </source>
</evidence>
<dbReference type="Gene3D" id="3.90.230.10">
    <property type="entry name" value="Creatinase/methionine aminopeptidase superfamily"/>
    <property type="match status" value="1"/>
</dbReference>
<comment type="caution">
    <text evidence="6">The sequence shown here is derived from an EMBL/GenBank/DDBJ whole genome shotgun (WGS) entry which is preliminary data.</text>
</comment>
<evidence type="ECO:0000259" key="4">
    <source>
        <dbReference type="Pfam" id="PF00557"/>
    </source>
</evidence>
<dbReference type="SUPFAM" id="SSF53092">
    <property type="entry name" value="Creatinase/prolidase N-terminal domain"/>
    <property type="match status" value="1"/>
</dbReference>
<keyword evidence="1" id="KW-0479">Metal-binding</keyword>